<dbReference type="EMBL" id="CP021358">
    <property type="protein sequence ID" value="ART64480.1"/>
    <property type="molecule type" value="Genomic_DNA"/>
</dbReference>
<dbReference type="Proteomes" id="UP000194457">
    <property type="component" value="Chromosome"/>
</dbReference>
<evidence type="ECO:0000313" key="1">
    <source>
        <dbReference type="EMBL" id="ART64480.1"/>
    </source>
</evidence>
<protein>
    <submittedName>
        <fullName evidence="1">Uncharacterized protein</fullName>
    </submittedName>
</protein>
<dbReference type="OrthoDB" id="6183178at2"/>
<proteinExistence type="predicted"/>
<evidence type="ECO:0000313" key="2">
    <source>
        <dbReference type="Proteomes" id="UP000194457"/>
    </source>
</evidence>
<organism evidence="1 2">
    <name type="scientific">Kushneria marisflavi</name>
    <dbReference type="NCBI Taxonomy" id="157779"/>
    <lineage>
        <taxon>Bacteria</taxon>
        <taxon>Pseudomonadati</taxon>
        <taxon>Pseudomonadota</taxon>
        <taxon>Gammaproteobacteria</taxon>
        <taxon>Oceanospirillales</taxon>
        <taxon>Halomonadaceae</taxon>
        <taxon>Kushneria</taxon>
    </lineage>
</organism>
<dbReference type="RefSeq" id="WP_086901595.1">
    <property type="nucleotide sequence ID" value="NZ_CP021358.1"/>
</dbReference>
<accession>A0A240UTZ5</accession>
<name>A0A240UTZ5_9GAMM</name>
<dbReference type="KEGG" id="kma:B9H00_16600"/>
<keyword evidence="2" id="KW-1185">Reference proteome</keyword>
<dbReference type="AlphaFoldDB" id="A0A240UTZ5"/>
<reference evidence="1 2" key="1">
    <citation type="submission" date="2017-05" db="EMBL/GenBank/DDBJ databases">
        <authorList>
            <person name="Song R."/>
            <person name="Chenine A.L."/>
            <person name="Ruprecht R.M."/>
        </authorList>
    </citation>
    <scope>NUCLEOTIDE SEQUENCE [LARGE SCALE GENOMIC DNA]</scope>
    <source>
        <strain evidence="1">SW32</strain>
    </source>
</reference>
<gene>
    <name evidence="1" type="ORF">B9H00_16600</name>
</gene>
<sequence length="125" mass="13843">MKRQGLLASSERISILLGLAMTMLMAAPGYYIVRDNERLVLVAGGVAALVVVSALLWQRATNSVRRGALTALKRLSLWLVAGVAATAIWQMVTGESAYWYQWLPKAMTIGLLLHTLYGWWRPAEQ</sequence>